<dbReference type="Gene3D" id="3.40.50.12660">
    <property type="match status" value="2"/>
</dbReference>
<evidence type="ECO:0000259" key="3">
    <source>
        <dbReference type="Pfam" id="PF00656"/>
    </source>
</evidence>
<gene>
    <name evidence="4" type="ORF">EVJ58_g8075</name>
</gene>
<evidence type="ECO:0000313" key="5">
    <source>
        <dbReference type="Proteomes" id="UP000298390"/>
    </source>
</evidence>
<dbReference type="GO" id="GO:0004197">
    <property type="term" value="F:cysteine-type endopeptidase activity"/>
    <property type="evidence" value="ECO:0007669"/>
    <property type="project" value="InterPro"/>
</dbReference>
<accession>A0A4Y9Y054</accession>
<dbReference type="Proteomes" id="UP000298390">
    <property type="component" value="Unassembled WGS sequence"/>
</dbReference>
<dbReference type="PANTHER" id="PTHR48104">
    <property type="entry name" value="METACASPASE-4"/>
    <property type="match status" value="1"/>
</dbReference>
<dbReference type="PANTHER" id="PTHR48104:SF30">
    <property type="entry name" value="METACASPASE-1"/>
    <property type="match status" value="1"/>
</dbReference>
<dbReference type="InterPro" id="IPR050452">
    <property type="entry name" value="Metacaspase"/>
</dbReference>
<evidence type="ECO:0000256" key="2">
    <source>
        <dbReference type="SAM" id="MobiDB-lite"/>
    </source>
</evidence>
<comment type="similarity">
    <text evidence="1">Belongs to the peptidase C14B family.</text>
</comment>
<dbReference type="Pfam" id="PF00656">
    <property type="entry name" value="Peptidase_C14"/>
    <property type="match status" value="1"/>
</dbReference>
<organism evidence="4 5">
    <name type="scientific">Rhodofomes roseus</name>
    <dbReference type="NCBI Taxonomy" id="34475"/>
    <lineage>
        <taxon>Eukaryota</taxon>
        <taxon>Fungi</taxon>
        <taxon>Dikarya</taxon>
        <taxon>Basidiomycota</taxon>
        <taxon>Agaricomycotina</taxon>
        <taxon>Agaricomycetes</taxon>
        <taxon>Polyporales</taxon>
        <taxon>Rhodofomes</taxon>
    </lineage>
</organism>
<dbReference type="InterPro" id="IPR011600">
    <property type="entry name" value="Pept_C14_caspase"/>
</dbReference>
<name>A0A4Y9Y054_9APHY</name>
<dbReference type="EMBL" id="SEKV01000566">
    <property type="protein sequence ID" value="TFY55720.1"/>
    <property type="molecule type" value="Genomic_DNA"/>
</dbReference>
<reference evidence="4 5" key="1">
    <citation type="submission" date="2019-01" db="EMBL/GenBank/DDBJ databases">
        <title>Genome sequencing of the rare red list fungi Fomitopsis rosea.</title>
        <authorList>
            <person name="Buettner E."/>
            <person name="Kellner H."/>
        </authorList>
    </citation>
    <scope>NUCLEOTIDE SEQUENCE [LARGE SCALE GENOMIC DNA]</scope>
    <source>
        <strain evidence="4 5">DSM 105464</strain>
    </source>
</reference>
<dbReference type="AlphaFoldDB" id="A0A4Y9Y054"/>
<feature type="region of interest" description="Disordered" evidence="2">
    <location>
        <begin position="104"/>
        <end position="126"/>
    </location>
</feature>
<feature type="domain" description="Peptidase C14 caspase" evidence="3">
    <location>
        <begin position="66"/>
        <end position="470"/>
    </location>
</feature>
<evidence type="ECO:0000256" key="1">
    <source>
        <dbReference type="ARBA" id="ARBA00009005"/>
    </source>
</evidence>
<dbReference type="GO" id="GO:0005737">
    <property type="term" value="C:cytoplasm"/>
    <property type="evidence" value="ECO:0007669"/>
    <property type="project" value="TreeGrafter"/>
</dbReference>
<dbReference type="GO" id="GO:0006508">
    <property type="term" value="P:proteolysis"/>
    <property type="evidence" value="ECO:0007669"/>
    <property type="project" value="InterPro"/>
</dbReference>
<sequence length="520" mass="57503">MNTPARPPQKKALLVASNYIYCNTEQCTVESSVSMAQAAADGESIVSTNGSLATSSSLPASGDQIPLVNPCKDAWKWKTLLIEHFDFLENMICTLVDEEHDCPPSSMARQPSVVSGGPDEIHQHNPRMRPKRANIKRELLELVKDPIPGDTLFFFYAGHVGQLTCDEHSETDGQDEALIPADAVRPWECLHIPAESLRQIDHGSWLKDNELKKILVNDLPHGVRLCVVDACHSGTLFDLPHGPCNTAQIAAARRLRTYLPDIPHLSRPSSRASLLRPEIVCKNAFCPRRPAVTTATTSSIDIVTNPNFRGKENVPMIATAVTADDRREGAPGRRNSSHDSCHMHCSCCSFQESSQNLGGADANTGFDSEWPMSSFRFMGGSEPDAFQCESPTVMLPLLADVEQPCGESCKVDPDFMGPHIVTISACMDDQEAWENKKTGGSLTQILVPYLKQHRKPTYRALMEHTNNKLDKIVHNVHKRYRRNLVSGVYYPQGGPYHGPAYQDPQLCSLTPLDLDELFIL</sequence>
<protein>
    <recommendedName>
        <fullName evidence="3">Peptidase C14 caspase domain-containing protein</fullName>
    </recommendedName>
</protein>
<evidence type="ECO:0000313" key="4">
    <source>
        <dbReference type="EMBL" id="TFY55720.1"/>
    </source>
</evidence>
<comment type="caution">
    <text evidence="4">The sequence shown here is derived from an EMBL/GenBank/DDBJ whole genome shotgun (WGS) entry which is preliminary data.</text>
</comment>
<proteinExistence type="inferred from homology"/>